<dbReference type="AlphaFoldDB" id="X1VWU4"/>
<sequence>EKIIYNLSRDRQTLMFSATISEDVYKIARKHLKNPLIFRTKPFVDTDKLNQKYYDIYNQNDKFSLLVHLLKSSTPGLAIVFCATRKETDIVARNLRRQGINASEIHGGMNQNKRLKSLDSLKRQKTDVLVATD</sequence>
<comment type="caution">
    <text evidence="6">The sequence shown here is derived from an EMBL/GenBank/DDBJ whole genome shotgun (WGS) entry which is preliminary data.</text>
</comment>
<dbReference type="PROSITE" id="PS51194">
    <property type="entry name" value="HELICASE_CTER"/>
    <property type="match status" value="1"/>
</dbReference>
<keyword evidence="2" id="KW-0378">Hydrolase</keyword>
<proteinExistence type="predicted"/>
<dbReference type="GO" id="GO:0005524">
    <property type="term" value="F:ATP binding"/>
    <property type="evidence" value="ECO:0007669"/>
    <property type="project" value="UniProtKB-KW"/>
</dbReference>
<evidence type="ECO:0000256" key="1">
    <source>
        <dbReference type="ARBA" id="ARBA00022741"/>
    </source>
</evidence>
<feature type="non-terminal residue" evidence="6">
    <location>
        <position position="1"/>
    </location>
</feature>
<keyword evidence="1" id="KW-0547">Nucleotide-binding</keyword>
<dbReference type="EMBL" id="BARW01039856">
    <property type="protein sequence ID" value="GAJ23161.1"/>
    <property type="molecule type" value="Genomic_DNA"/>
</dbReference>
<protein>
    <recommendedName>
        <fullName evidence="5">Helicase C-terminal domain-containing protein</fullName>
    </recommendedName>
</protein>
<dbReference type="GO" id="GO:0003724">
    <property type="term" value="F:RNA helicase activity"/>
    <property type="evidence" value="ECO:0007669"/>
    <property type="project" value="TreeGrafter"/>
</dbReference>
<dbReference type="Pfam" id="PF00271">
    <property type="entry name" value="Helicase_C"/>
    <property type="match status" value="1"/>
</dbReference>
<evidence type="ECO:0000259" key="5">
    <source>
        <dbReference type="PROSITE" id="PS51194"/>
    </source>
</evidence>
<reference evidence="6" key="1">
    <citation type="journal article" date="2014" name="Front. Microbiol.">
        <title>High frequency of phylogenetically diverse reductive dehalogenase-homologous genes in deep subseafloor sedimentary metagenomes.</title>
        <authorList>
            <person name="Kawai M."/>
            <person name="Futagami T."/>
            <person name="Toyoda A."/>
            <person name="Takaki Y."/>
            <person name="Nishi S."/>
            <person name="Hori S."/>
            <person name="Arai W."/>
            <person name="Tsubouchi T."/>
            <person name="Morono Y."/>
            <person name="Uchiyama I."/>
            <person name="Ito T."/>
            <person name="Fujiyama A."/>
            <person name="Inagaki F."/>
            <person name="Takami H."/>
        </authorList>
    </citation>
    <scope>NUCLEOTIDE SEQUENCE</scope>
    <source>
        <strain evidence="6">Expedition CK06-06</strain>
    </source>
</reference>
<name>X1VWU4_9ZZZZ</name>
<dbReference type="InterPro" id="IPR001650">
    <property type="entry name" value="Helicase_C-like"/>
</dbReference>
<feature type="domain" description="Helicase C-terminal" evidence="5">
    <location>
        <begin position="48"/>
        <end position="133"/>
    </location>
</feature>
<dbReference type="GO" id="GO:0016787">
    <property type="term" value="F:hydrolase activity"/>
    <property type="evidence" value="ECO:0007669"/>
    <property type="project" value="UniProtKB-KW"/>
</dbReference>
<organism evidence="6">
    <name type="scientific">marine sediment metagenome</name>
    <dbReference type="NCBI Taxonomy" id="412755"/>
    <lineage>
        <taxon>unclassified sequences</taxon>
        <taxon>metagenomes</taxon>
        <taxon>ecological metagenomes</taxon>
    </lineage>
</organism>
<feature type="non-terminal residue" evidence="6">
    <location>
        <position position="133"/>
    </location>
</feature>
<evidence type="ECO:0000256" key="2">
    <source>
        <dbReference type="ARBA" id="ARBA00022801"/>
    </source>
</evidence>
<evidence type="ECO:0000256" key="4">
    <source>
        <dbReference type="ARBA" id="ARBA00022840"/>
    </source>
</evidence>
<gene>
    <name evidence="6" type="ORF">S12H4_60522</name>
</gene>
<dbReference type="InterPro" id="IPR050079">
    <property type="entry name" value="DEAD_box_RNA_helicase"/>
</dbReference>
<evidence type="ECO:0000256" key="3">
    <source>
        <dbReference type="ARBA" id="ARBA00022806"/>
    </source>
</evidence>
<evidence type="ECO:0000313" key="6">
    <source>
        <dbReference type="EMBL" id="GAJ23161.1"/>
    </source>
</evidence>
<dbReference type="GO" id="GO:0005829">
    <property type="term" value="C:cytosol"/>
    <property type="evidence" value="ECO:0007669"/>
    <property type="project" value="TreeGrafter"/>
</dbReference>
<keyword evidence="3" id="KW-0347">Helicase</keyword>
<dbReference type="Gene3D" id="3.40.50.300">
    <property type="entry name" value="P-loop containing nucleotide triphosphate hydrolases"/>
    <property type="match status" value="2"/>
</dbReference>
<dbReference type="PANTHER" id="PTHR47959">
    <property type="entry name" value="ATP-DEPENDENT RNA HELICASE RHLE-RELATED"/>
    <property type="match status" value="1"/>
</dbReference>
<dbReference type="PANTHER" id="PTHR47959:SF1">
    <property type="entry name" value="ATP-DEPENDENT RNA HELICASE DBPA"/>
    <property type="match status" value="1"/>
</dbReference>
<dbReference type="InterPro" id="IPR027417">
    <property type="entry name" value="P-loop_NTPase"/>
</dbReference>
<keyword evidence="4" id="KW-0067">ATP-binding</keyword>
<dbReference type="SUPFAM" id="SSF52540">
    <property type="entry name" value="P-loop containing nucleoside triphosphate hydrolases"/>
    <property type="match status" value="1"/>
</dbReference>
<accession>X1VWU4</accession>